<proteinExistence type="predicted"/>
<evidence type="ECO:0000313" key="3">
    <source>
        <dbReference type="Proteomes" id="UP000324907"/>
    </source>
</evidence>
<protein>
    <submittedName>
        <fullName evidence="2">Uncharacterized protein</fullName>
    </submittedName>
</protein>
<dbReference type="AlphaFoldDB" id="A0A5A8DD26"/>
<feature type="region of interest" description="Disordered" evidence="1">
    <location>
        <begin position="14"/>
        <end position="36"/>
    </location>
</feature>
<organism evidence="2 3">
    <name type="scientific">Cafeteria roenbergensis</name>
    <name type="common">Marine flagellate</name>
    <dbReference type="NCBI Taxonomy" id="33653"/>
    <lineage>
        <taxon>Eukaryota</taxon>
        <taxon>Sar</taxon>
        <taxon>Stramenopiles</taxon>
        <taxon>Bigyra</taxon>
        <taxon>Opalozoa</taxon>
        <taxon>Bicosoecida</taxon>
        <taxon>Cafeteriaceae</taxon>
        <taxon>Cafeteria</taxon>
    </lineage>
</organism>
<reference evidence="2 3" key="1">
    <citation type="submission" date="2019-07" db="EMBL/GenBank/DDBJ databases">
        <title>Genomes of Cafeteria roenbergensis.</title>
        <authorList>
            <person name="Fischer M.G."/>
            <person name="Hackl T."/>
            <person name="Roman M."/>
        </authorList>
    </citation>
    <scope>NUCLEOTIDE SEQUENCE [LARGE SCALE GENOMIC DNA]</scope>
    <source>
        <strain evidence="2 3">RCC970-E3</strain>
    </source>
</reference>
<dbReference type="EMBL" id="VLTL01000090">
    <property type="protein sequence ID" value="KAA0161761.1"/>
    <property type="molecule type" value="Genomic_DNA"/>
</dbReference>
<comment type="caution">
    <text evidence="2">The sequence shown here is derived from an EMBL/GenBank/DDBJ whole genome shotgun (WGS) entry which is preliminary data.</text>
</comment>
<name>A0A5A8DD26_CAFRO</name>
<gene>
    <name evidence="2" type="ORF">FNF28_04948</name>
</gene>
<feature type="compositionally biased region" description="Basic and acidic residues" evidence="1">
    <location>
        <begin position="19"/>
        <end position="33"/>
    </location>
</feature>
<dbReference type="Proteomes" id="UP000324907">
    <property type="component" value="Unassembled WGS sequence"/>
</dbReference>
<evidence type="ECO:0000313" key="2">
    <source>
        <dbReference type="EMBL" id="KAA0161761.1"/>
    </source>
</evidence>
<accession>A0A5A8DD26</accession>
<evidence type="ECO:0000256" key="1">
    <source>
        <dbReference type="SAM" id="MobiDB-lite"/>
    </source>
</evidence>
<sequence length="112" mass="11960">MREARAAVKFCRHGSGKAEASHSRVHTTAEPDKSASPAMMALKRLDMPKTTAARVEIALVPRAQHEKAKSVTGVTMEMAPAAMCAGNKDSMAAIRAAEYCTKRSATLGWMNG</sequence>